<dbReference type="PROSITE" id="PS51257">
    <property type="entry name" value="PROKAR_LIPOPROTEIN"/>
    <property type="match status" value="1"/>
</dbReference>
<feature type="region of interest" description="Disordered" evidence="1">
    <location>
        <begin position="28"/>
        <end position="55"/>
    </location>
</feature>
<reference evidence="3 4" key="1">
    <citation type="journal article" date="2021" name="MBio">
        <title>Poor Competitiveness of Bradyrhizobium in Pigeon Pea Root Colonization in Indian Soils.</title>
        <authorList>
            <person name="Chalasani D."/>
            <person name="Basu A."/>
            <person name="Pullabhotla S.V.S.R.N."/>
            <person name="Jorrin B."/>
            <person name="Neal A.L."/>
            <person name="Poole P.S."/>
            <person name="Podile A.R."/>
            <person name="Tkacz A."/>
        </authorList>
    </citation>
    <scope>NUCLEOTIDE SEQUENCE [LARGE SCALE GENOMIC DNA]</scope>
    <source>
        <strain evidence="3 4">HU12</strain>
    </source>
</reference>
<name>A0ABS7I6K7_9MICO</name>
<gene>
    <name evidence="3" type="ORF">JNB61_17425</name>
</gene>
<evidence type="ECO:0000313" key="3">
    <source>
        <dbReference type="EMBL" id="MBW9111553.1"/>
    </source>
</evidence>
<sequence length="196" mass="19830">MRHRLAFAASVLAALALTGCATGQTPVGAPAPAAATTPEPTPSLSGVIASGSDDEQAQAQAQAWLDDISLPPGTTAATSTVASFLSYTGWPCGPVSELEAFWLVPDATLSDTADWLDEHPAGGLVSVWGAHRPDGMNSDGMSLGYIPEPGAQEGIVYTLRIVPDGVAVRAEIAAQTADASCPELPDGAEYGAPGMG</sequence>
<dbReference type="Proteomes" id="UP000777440">
    <property type="component" value="Unassembled WGS sequence"/>
</dbReference>
<feature type="compositionally biased region" description="Low complexity" evidence="1">
    <location>
        <begin position="28"/>
        <end position="38"/>
    </location>
</feature>
<keyword evidence="2" id="KW-0732">Signal</keyword>
<evidence type="ECO:0000256" key="1">
    <source>
        <dbReference type="SAM" id="MobiDB-lite"/>
    </source>
</evidence>
<dbReference type="RefSeq" id="WP_220340463.1">
    <property type="nucleotide sequence ID" value="NZ_JAEUAX010000013.1"/>
</dbReference>
<evidence type="ECO:0000256" key="2">
    <source>
        <dbReference type="SAM" id="SignalP"/>
    </source>
</evidence>
<comment type="caution">
    <text evidence="3">The sequence shown here is derived from an EMBL/GenBank/DDBJ whole genome shotgun (WGS) entry which is preliminary data.</text>
</comment>
<feature type="signal peptide" evidence="2">
    <location>
        <begin position="1"/>
        <end position="23"/>
    </location>
</feature>
<proteinExistence type="predicted"/>
<organism evidence="3 4">
    <name type="scientific">Microbacterium ureisolvens</name>
    <dbReference type="NCBI Taxonomy" id="2781186"/>
    <lineage>
        <taxon>Bacteria</taxon>
        <taxon>Bacillati</taxon>
        <taxon>Actinomycetota</taxon>
        <taxon>Actinomycetes</taxon>
        <taxon>Micrococcales</taxon>
        <taxon>Microbacteriaceae</taxon>
        <taxon>Microbacterium</taxon>
    </lineage>
</organism>
<dbReference type="EMBL" id="JAEUAX010000013">
    <property type="protein sequence ID" value="MBW9111553.1"/>
    <property type="molecule type" value="Genomic_DNA"/>
</dbReference>
<protein>
    <submittedName>
        <fullName evidence="3">Uncharacterized protein</fullName>
    </submittedName>
</protein>
<feature type="chain" id="PRO_5045444539" evidence="2">
    <location>
        <begin position="24"/>
        <end position="196"/>
    </location>
</feature>
<keyword evidence="4" id="KW-1185">Reference proteome</keyword>
<accession>A0ABS7I6K7</accession>
<feature type="region of interest" description="Disordered" evidence="1">
    <location>
        <begin position="177"/>
        <end position="196"/>
    </location>
</feature>
<evidence type="ECO:0000313" key="4">
    <source>
        <dbReference type="Proteomes" id="UP000777440"/>
    </source>
</evidence>